<gene>
    <name evidence="2" type="ordered locus">HCW_07155</name>
</gene>
<feature type="coiled-coil region" evidence="1">
    <location>
        <begin position="245"/>
        <end position="279"/>
    </location>
</feature>
<evidence type="ECO:0000313" key="3">
    <source>
        <dbReference type="Proteomes" id="UP000005010"/>
    </source>
</evidence>
<dbReference type="EMBL" id="CP003479">
    <property type="protein sequence ID" value="AFI04689.1"/>
    <property type="molecule type" value="Genomic_DNA"/>
</dbReference>
<dbReference type="NCBIfam" id="TIGR02549">
    <property type="entry name" value="CRISPR_DxTHG"/>
    <property type="match status" value="1"/>
</dbReference>
<organism evidence="2 3">
    <name type="scientific">Helicobacter cetorum (strain ATCC BAA-429 / MIT 00-7128)</name>
    <dbReference type="NCBI Taxonomy" id="182217"/>
    <lineage>
        <taxon>Bacteria</taxon>
        <taxon>Pseudomonadati</taxon>
        <taxon>Campylobacterota</taxon>
        <taxon>Epsilonproteobacteria</taxon>
        <taxon>Campylobacterales</taxon>
        <taxon>Helicobacteraceae</taxon>
        <taxon>Helicobacter</taxon>
    </lineage>
</organism>
<accession>I0EP20</accession>
<reference evidence="3" key="1">
    <citation type="submission" date="2012-04" db="EMBL/GenBank/DDBJ databases">
        <title>Complete genome sequence of Helicobacter cetorum strain MIT 00-7128.</title>
        <authorList>
            <person name="Kersulyte D."/>
            <person name="Berg D.E."/>
        </authorList>
    </citation>
    <scope>NUCLEOTIDE SEQUENCE [LARGE SCALE GENOMIC DNA]</scope>
    <source>
        <strain evidence="3">MIT 00-7128</strain>
    </source>
</reference>
<dbReference type="Proteomes" id="UP000005010">
    <property type="component" value="Chromosome"/>
</dbReference>
<dbReference type="HOGENOM" id="CLU_629665_0_0_7"/>
<dbReference type="eggNOG" id="ENOG5032KS2">
    <property type="taxonomic scope" value="Bacteria"/>
</dbReference>
<dbReference type="RefSeq" id="WP_014661556.1">
    <property type="nucleotide sequence ID" value="NC_017737.1"/>
</dbReference>
<keyword evidence="1" id="KW-0175">Coiled coil</keyword>
<dbReference type="InterPro" id="IPR013383">
    <property type="entry name" value="CRISPR-assoc_prot_DxTHG_CS"/>
</dbReference>
<keyword evidence="3" id="KW-1185">Reference proteome</keyword>
<dbReference type="KEGG" id="hce:HCW_07155"/>
<proteinExistence type="predicted"/>
<protein>
    <submittedName>
        <fullName evidence="2">CRISPR-associated protein DxTHG motif protein</fullName>
    </submittedName>
</protein>
<dbReference type="STRING" id="182217.HCW_07155"/>
<name>I0EP20_HELC0</name>
<sequence length="500" mass="58805">MNDNNNISKGRKAIITILRPKIDRPITYKIKTESGKYSEYEELYNMFGYFLETKETFYKDYDLIPLYTKQALTTCKRQIGEKEIQYNDDETQRLIITSESHNFIKEGYYIEDEEDEKGFAKIFSFINKILSSNKYNQVIVDVTHGFRHLPMLILVDLIIQNFQNTSKVEKILYAKTIGDEKENKYEIIDLKDYLDIANIMFVVSSFKHNFTTSNIEVSSKYSGFINSLCEVSNDLLSLNINHLTKQDGQGSANKLLKDIQKLQEELEKETQNKEHFLINPLKDLAEFVKGLINFEGKKYYQTYLELSEIFYERDYLINSIALLCESARYFIKTQLKRECSEDLTNKIESIEDNLDTYETLRFFSGLSRIAKNRDGNYIEDPRDPNSSQYLSKFAWSEERVIIRGKERRIEANEKVKNRVIKNTFQNRDSQNSDDYNVLREKCMAINGTLSKVSMLSDEIDDLRNKLVHINPNNDFDEIKKQINEKIERYKEIINEDTPTN</sequence>
<evidence type="ECO:0000313" key="2">
    <source>
        <dbReference type="EMBL" id="AFI04689.1"/>
    </source>
</evidence>
<dbReference type="AlphaFoldDB" id="I0EP20"/>
<evidence type="ECO:0000256" key="1">
    <source>
        <dbReference type="SAM" id="Coils"/>
    </source>
</evidence>
<dbReference type="PATRIC" id="fig|182217.3.peg.1513"/>